<dbReference type="SUPFAM" id="SSF90123">
    <property type="entry name" value="ABC transporter transmembrane region"/>
    <property type="match status" value="1"/>
</dbReference>
<dbReference type="PANTHER" id="PTHR43394:SF1">
    <property type="entry name" value="ATP-BINDING CASSETTE SUB-FAMILY B MEMBER 10, MITOCHONDRIAL"/>
    <property type="match status" value="1"/>
</dbReference>
<dbReference type="PROSITE" id="PS00211">
    <property type="entry name" value="ABC_TRANSPORTER_1"/>
    <property type="match status" value="1"/>
</dbReference>
<keyword evidence="3" id="KW-1003">Cell membrane</keyword>
<dbReference type="GO" id="GO:0015421">
    <property type="term" value="F:ABC-type oligopeptide transporter activity"/>
    <property type="evidence" value="ECO:0007669"/>
    <property type="project" value="TreeGrafter"/>
</dbReference>
<evidence type="ECO:0000256" key="10">
    <source>
        <dbReference type="SAM" id="Phobius"/>
    </source>
</evidence>
<dbReference type="PROSITE" id="PS50893">
    <property type="entry name" value="ABC_TRANSPORTER_2"/>
    <property type="match status" value="1"/>
</dbReference>
<dbReference type="SMART" id="SM00382">
    <property type="entry name" value="AAA"/>
    <property type="match status" value="1"/>
</dbReference>
<evidence type="ECO:0000256" key="4">
    <source>
        <dbReference type="ARBA" id="ARBA00022692"/>
    </source>
</evidence>
<dbReference type="InterPro" id="IPR027417">
    <property type="entry name" value="P-loop_NTPase"/>
</dbReference>
<evidence type="ECO:0000256" key="3">
    <source>
        <dbReference type="ARBA" id="ARBA00022475"/>
    </source>
</evidence>
<dbReference type="GO" id="GO:0016887">
    <property type="term" value="F:ATP hydrolysis activity"/>
    <property type="evidence" value="ECO:0007669"/>
    <property type="project" value="InterPro"/>
</dbReference>
<dbReference type="GO" id="GO:0005524">
    <property type="term" value="F:ATP binding"/>
    <property type="evidence" value="ECO:0007669"/>
    <property type="project" value="UniProtKB-KW"/>
</dbReference>
<dbReference type="InterPro" id="IPR039421">
    <property type="entry name" value="Type_1_exporter"/>
</dbReference>
<feature type="domain" description="ABC transporter" evidence="11">
    <location>
        <begin position="378"/>
        <end position="613"/>
    </location>
</feature>
<dbReference type="PANTHER" id="PTHR43394">
    <property type="entry name" value="ATP-DEPENDENT PERMEASE MDL1, MITOCHONDRIAL"/>
    <property type="match status" value="1"/>
</dbReference>
<dbReference type="FunFam" id="3.40.50.300:FF:000299">
    <property type="entry name" value="ABC transporter ATP-binding protein/permease"/>
    <property type="match status" value="1"/>
</dbReference>
<gene>
    <name evidence="13" type="ORF">AB5J55_37595</name>
</gene>
<evidence type="ECO:0000256" key="9">
    <source>
        <dbReference type="ARBA" id="ARBA00061644"/>
    </source>
</evidence>
<sequence length="645" mass="69533">METTAWTQLHSVMNAEQERRPFARATLRRIAAFARPHRRRIAFFVVLGMMTALLAVATPVLAGRVVDAIVTGGDEGTVVRLALLIALIAVAEAVLGVIARRLSATLGEGLILDLRTAVFDHVQRMPVAFFTRTRTGALVSRLNNDVIGAQRAFSNTLSGVVSNLVTLLLTLAVMLTLSWQITLLALVLLPVFVIPARRMGHRMARMQREAAALNASMGTRMTERFSAPGATLIKLFGRPGEESEEFTARARRVADIGVRTATAQSVFITALTLVSALALALVYGLGGWFALRGTLEPGAVVSLALLLTRMYAPLTALAGARVEVMSALVSFERVFEVLDLKPLIEEKPDAKNVPDGPVSVEFDNVRFGYPSADKVSLASLEEVATLDTRGGAEVLHGISFRAEPGQTVALVGSSGAGKSTVAQLLPRLYDVDEGAVRVGGADVRDLSAESLRGTLGMVTQDGHLFHDTVRANLLLARPTATDAELWDALRRSRLDDLVRSLPDGLDTVVGERGYRLSGGERQRMTIARLLLARQRVVILDEATAHLDNTSEAAVQEALTEALEGRTAVVIAHRLSTVRAADLILVVEAGRIVERGTHDELLAAGGRYAELYRTQFEQLDSAKVDGRTHQEHTSLDSIIASTVFTT</sequence>
<dbReference type="InterPro" id="IPR011527">
    <property type="entry name" value="ABC1_TM_dom"/>
</dbReference>
<evidence type="ECO:0000259" key="11">
    <source>
        <dbReference type="PROSITE" id="PS50893"/>
    </source>
</evidence>
<evidence type="ECO:0000256" key="2">
    <source>
        <dbReference type="ARBA" id="ARBA00022448"/>
    </source>
</evidence>
<keyword evidence="2" id="KW-0813">Transport</keyword>
<organism evidence="13">
    <name type="scientific">Streptomyces sp. R11</name>
    <dbReference type="NCBI Taxonomy" id="3238625"/>
    <lineage>
        <taxon>Bacteria</taxon>
        <taxon>Bacillati</taxon>
        <taxon>Actinomycetota</taxon>
        <taxon>Actinomycetes</taxon>
        <taxon>Kitasatosporales</taxon>
        <taxon>Streptomycetaceae</taxon>
        <taxon>Streptomyces</taxon>
    </lineage>
</organism>
<feature type="transmembrane region" description="Helical" evidence="10">
    <location>
        <begin position="152"/>
        <end position="171"/>
    </location>
</feature>
<keyword evidence="6 13" id="KW-0067">ATP-binding</keyword>
<keyword evidence="7 10" id="KW-1133">Transmembrane helix</keyword>
<evidence type="ECO:0000256" key="7">
    <source>
        <dbReference type="ARBA" id="ARBA00022989"/>
    </source>
</evidence>
<evidence type="ECO:0000256" key="5">
    <source>
        <dbReference type="ARBA" id="ARBA00022741"/>
    </source>
</evidence>
<comment type="similarity">
    <text evidence="9">Belongs to the ABC transporter superfamily. Lipid exporter (TC 3.A.1.106) family.</text>
</comment>
<dbReference type="FunFam" id="1.20.1560.10:FF:000079">
    <property type="entry name" value="ABC transporter ATP-binding protein"/>
    <property type="match status" value="1"/>
</dbReference>
<comment type="subcellular location">
    <subcellularLocation>
        <location evidence="1">Cell membrane</location>
        <topology evidence="1">Multi-pass membrane protein</topology>
    </subcellularLocation>
</comment>
<evidence type="ECO:0000256" key="1">
    <source>
        <dbReference type="ARBA" id="ARBA00004651"/>
    </source>
</evidence>
<reference evidence="13" key="1">
    <citation type="submission" date="2024-07" db="EMBL/GenBank/DDBJ databases">
        <authorList>
            <person name="Yu S.T."/>
        </authorList>
    </citation>
    <scope>NUCLEOTIDE SEQUENCE</scope>
    <source>
        <strain evidence="13">R11</strain>
    </source>
</reference>
<keyword evidence="4 10" id="KW-0812">Transmembrane</keyword>
<evidence type="ECO:0000256" key="6">
    <source>
        <dbReference type="ARBA" id="ARBA00022840"/>
    </source>
</evidence>
<proteinExistence type="inferred from homology"/>
<evidence type="ECO:0000259" key="12">
    <source>
        <dbReference type="PROSITE" id="PS50929"/>
    </source>
</evidence>
<dbReference type="Pfam" id="PF00664">
    <property type="entry name" value="ABC_membrane"/>
    <property type="match status" value="1"/>
</dbReference>
<dbReference type="EMBL" id="CP163432">
    <property type="protein sequence ID" value="XDQ16506.1"/>
    <property type="molecule type" value="Genomic_DNA"/>
</dbReference>
<dbReference type="GO" id="GO:0005886">
    <property type="term" value="C:plasma membrane"/>
    <property type="evidence" value="ECO:0007669"/>
    <property type="project" value="UniProtKB-SubCell"/>
</dbReference>
<feature type="transmembrane region" description="Helical" evidence="10">
    <location>
        <begin position="177"/>
        <end position="196"/>
    </location>
</feature>
<name>A0AB39NGA7_9ACTN</name>
<dbReference type="Gene3D" id="3.40.50.300">
    <property type="entry name" value="P-loop containing nucleotide triphosphate hydrolases"/>
    <property type="match status" value="1"/>
</dbReference>
<dbReference type="Pfam" id="PF00005">
    <property type="entry name" value="ABC_tran"/>
    <property type="match status" value="1"/>
</dbReference>
<keyword evidence="5" id="KW-0547">Nucleotide-binding</keyword>
<protein>
    <submittedName>
        <fullName evidence="13">ABC transporter ATP-binding protein</fullName>
    </submittedName>
</protein>
<dbReference type="InterPro" id="IPR017871">
    <property type="entry name" value="ABC_transporter-like_CS"/>
</dbReference>
<dbReference type="RefSeq" id="WP_369276403.1">
    <property type="nucleotide sequence ID" value="NZ_CP163432.1"/>
</dbReference>
<feature type="transmembrane region" description="Helical" evidence="10">
    <location>
        <begin position="81"/>
        <end position="99"/>
    </location>
</feature>
<dbReference type="Gene3D" id="1.20.1560.10">
    <property type="entry name" value="ABC transporter type 1, transmembrane domain"/>
    <property type="match status" value="1"/>
</dbReference>
<feature type="transmembrane region" description="Helical" evidence="10">
    <location>
        <begin position="266"/>
        <end position="291"/>
    </location>
</feature>
<dbReference type="InterPro" id="IPR003593">
    <property type="entry name" value="AAA+_ATPase"/>
</dbReference>
<feature type="transmembrane region" description="Helical" evidence="10">
    <location>
        <begin position="41"/>
        <end position="61"/>
    </location>
</feature>
<accession>A0AB39NGA7</accession>
<dbReference type="PROSITE" id="PS50929">
    <property type="entry name" value="ABC_TM1F"/>
    <property type="match status" value="1"/>
</dbReference>
<dbReference type="SUPFAM" id="SSF52540">
    <property type="entry name" value="P-loop containing nucleoside triphosphate hydrolases"/>
    <property type="match status" value="1"/>
</dbReference>
<evidence type="ECO:0000313" key="13">
    <source>
        <dbReference type="EMBL" id="XDQ16506.1"/>
    </source>
</evidence>
<dbReference type="AlphaFoldDB" id="A0AB39NGA7"/>
<dbReference type="InterPro" id="IPR003439">
    <property type="entry name" value="ABC_transporter-like_ATP-bd"/>
</dbReference>
<feature type="domain" description="ABC transmembrane type-1" evidence="12">
    <location>
        <begin position="42"/>
        <end position="326"/>
    </location>
</feature>
<dbReference type="CDD" id="cd18550">
    <property type="entry name" value="ABC_6TM_exporter_like"/>
    <property type="match status" value="1"/>
</dbReference>
<dbReference type="InterPro" id="IPR036640">
    <property type="entry name" value="ABC1_TM_sf"/>
</dbReference>
<keyword evidence="8 10" id="KW-0472">Membrane</keyword>
<evidence type="ECO:0000256" key="8">
    <source>
        <dbReference type="ARBA" id="ARBA00023136"/>
    </source>
</evidence>